<dbReference type="PANTHER" id="PTHR33371">
    <property type="entry name" value="INTERMEMBRANE PHOSPHOLIPID TRANSPORT SYSTEM BINDING PROTEIN MLAD-RELATED"/>
    <property type="match status" value="1"/>
</dbReference>
<evidence type="ECO:0000313" key="3">
    <source>
        <dbReference type="EMBL" id="RIH63425.1"/>
    </source>
</evidence>
<feature type="transmembrane region" description="Helical" evidence="1">
    <location>
        <begin position="12"/>
        <end position="31"/>
    </location>
</feature>
<dbReference type="AlphaFoldDB" id="A0A399CU85"/>
<dbReference type="RefSeq" id="WP_119351691.1">
    <property type="nucleotide sequence ID" value="NZ_QWET01000021.1"/>
</dbReference>
<keyword evidence="4" id="KW-1185">Reference proteome</keyword>
<evidence type="ECO:0000256" key="1">
    <source>
        <dbReference type="SAM" id="Phobius"/>
    </source>
</evidence>
<proteinExistence type="predicted"/>
<protein>
    <submittedName>
        <fullName evidence="3">MCE family protein</fullName>
    </submittedName>
</protein>
<accession>A0A399CU85</accession>
<keyword evidence="1" id="KW-0812">Transmembrane</keyword>
<gene>
    <name evidence="3" type="ORF">D1164_20060</name>
</gene>
<dbReference type="Pfam" id="PF02470">
    <property type="entry name" value="MlaD"/>
    <property type="match status" value="1"/>
</dbReference>
<evidence type="ECO:0000313" key="4">
    <source>
        <dbReference type="Proteomes" id="UP000266441"/>
    </source>
</evidence>
<keyword evidence="1" id="KW-1133">Transmembrane helix</keyword>
<sequence length="314" mass="34959">MENYTPQFKARLGIFIVVGIAIFVVAIFIIGKQQNLFNPVFKITTNFYNVSGLEVGNNIRFSGIDVGIVDNIKIINDSTVQVDLLIRKDVQQFIKADSYASIGSEGIIGDRIITITQGSTNSSMAEDGEHILSKEPLETDEIMKSLKTSAESAEVITKQLAEIMTNINNGQGMLGRLIQDSTIAENVNLTIENFRKSSEGLDETIEITKENVFAFMESLQKTAAKTEVASNELGEIMTKINNGEGAIGMLLKDTSIVNNIDETIINLKESSIGLNENMEALKHNFLFRRYYRRQAKEEEKMRMETDTIVPEGNK</sequence>
<keyword evidence="1" id="KW-0472">Membrane</keyword>
<feature type="domain" description="Mce/MlaD" evidence="2">
    <location>
        <begin position="43"/>
        <end position="118"/>
    </location>
</feature>
<name>A0A399CU85_9BACT</name>
<organism evidence="3 4">
    <name type="scientific">Mariniphaga sediminis</name>
    <dbReference type="NCBI Taxonomy" id="1628158"/>
    <lineage>
        <taxon>Bacteria</taxon>
        <taxon>Pseudomonadati</taxon>
        <taxon>Bacteroidota</taxon>
        <taxon>Bacteroidia</taxon>
        <taxon>Marinilabiliales</taxon>
        <taxon>Prolixibacteraceae</taxon>
        <taxon>Mariniphaga</taxon>
    </lineage>
</organism>
<dbReference type="EMBL" id="QWET01000021">
    <property type="protein sequence ID" value="RIH63425.1"/>
    <property type="molecule type" value="Genomic_DNA"/>
</dbReference>
<dbReference type="InterPro" id="IPR003399">
    <property type="entry name" value="Mce/MlaD"/>
</dbReference>
<evidence type="ECO:0000259" key="2">
    <source>
        <dbReference type="Pfam" id="PF02470"/>
    </source>
</evidence>
<dbReference type="PANTHER" id="PTHR33371:SF4">
    <property type="entry name" value="INTERMEMBRANE PHOSPHOLIPID TRANSPORT SYSTEM BINDING PROTEIN MLAD"/>
    <property type="match status" value="1"/>
</dbReference>
<dbReference type="InterPro" id="IPR052336">
    <property type="entry name" value="MlaD_Phospholipid_Transporter"/>
</dbReference>
<dbReference type="Proteomes" id="UP000266441">
    <property type="component" value="Unassembled WGS sequence"/>
</dbReference>
<dbReference type="OrthoDB" id="9771725at2"/>
<comment type="caution">
    <text evidence="3">The sequence shown here is derived from an EMBL/GenBank/DDBJ whole genome shotgun (WGS) entry which is preliminary data.</text>
</comment>
<reference evidence="3 4" key="1">
    <citation type="journal article" date="2015" name="Int. J. Syst. Evol. Microbiol.">
        <title>Mariniphaga sediminis sp. nov., isolated from coastal sediment.</title>
        <authorList>
            <person name="Wang F.Q."/>
            <person name="Shen Q.Y."/>
            <person name="Chen G.J."/>
            <person name="Du Z.J."/>
        </authorList>
    </citation>
    <scope>NUCLEOTIDE SEQUENCE [LARGE SCALE GENOMIC DNA]</scope>
    <source>
        <strain evidence="3 4">SY21</strain>
    </source>
</reference>